<feature type="region of interest" description="Disordered" evidence="1">
    <location>
        <begin position="67"/>
        <end position="114"/>
    </location>
</feature>
<feature type="compositionally biased region" description="Polar residues" evidence="1">
    <location>
        <begin position="104"/>
        <end position="114"/>
    </location>
</feature>
<reference evidence="2 3" key="1">
    <citation type="submission" date="2010-07" db="EMBL/GenBank/DDBJ databases">
        <title>The draft genome of Paenibacillus curdlanolyticus YK9.</title>
        <authorList>
            <consortium name="US DOE Joint Genome Institute (JGI-PGF)"/>
            <person name="Lucas S."/>
            <person name="Copeland A."/>
            <person name="Lapidus A."/>
            <person name="Cheng J.-F."/>
            <person name="Bruce D."/>
            <person name="Goodwin L."/>
            <person name="Pitluck S."/>
            <person name="Land M.L."/>
            <person name="Hauser L."/>
            <person name="Chang Y.-J."/>
            <person name="Jeffries C."/>
            <person name="Anderson I.J."/>
            <person name="Johnson E."/>
            <person name="Loganathan U."/>
            <person name="Mulhopadhyay B."/>
            <person name="Kyrpides N."/>
            <person name="Woyke T.J."/>
        </authorList>
    </citation>
    <scope>NUCLEOTIDE SEQUENCE [LARGE SCALE GENOMIC DNA]</scope>
    <source>
        <strain evidence="2 3">YK9</strain>
    </source>
</reference>
<keyword evidence="3" id="KW-1185">Reference proteome</keyword>
<organism evidence="2 3">
    <name type="scientific">Paenibacillus curdlanolyticus YK9</name>
    <dbReference type="NCBI Taxonomy" id="717606"/>
    <lineage>
        <taxon>Bacteria</taxon>
        <taxon>Bacillati</taxon>
        <taxon>Bacillota</taxon>
        <taxon>Bacilli</taxon>
        <taxon>Bacillales</taxon>
        <taxon>Paenibacillaceae</taxon>
        <taxon>Paenibacillus</taxon>
    </lineage>
</organism>
<protein>
    <submittedName>
        <fullName evidence="2">TPR repeat-containing protein</fullName>
    </submittedName>
</protein>
<accession>E0IC45</accession>
<dbReference type="SUPFAM" id="SSF48452">
    <property type="entry name" value="TPR-like"/>
    <property type="match status" value="1"/>
</dbReference>
<proteinExistence type="predicted"/>
<dbReference type="Gene3D" id="1.25.40.10">
    <property type="entry name" value="Tetratricopeptide repeat domain"/>
    <property type="match status" value="1"/>
</dbReference>
<dbReference type="AlphaFoldDB" id="E0IC45"/>
<feature type="compositionally biased region" description="Low complexity" evidence="1">
    <location>
        <begin position="93"/>
        <end position="102"/>
    </location>
</feature>
<dbReference type="SMART" id="SM00028">
    <property type="entry name" value="TPR"/>
    <property type="match status" value="2"/>
</dbReference>
<dbReference type="Proteomes" id="UP000005387">
    <property type="component" value="Unassembled WGS sequence"/>
</dbReference>
<sequence length="253" mass="28292">MFAHLFATMNDKLDEIRRLYPRATGSRRDQLDRQLDTLKEMSDTIVEQWLLFEEKLADFLDQSKTSAAPSIKATAPSKAASEPERSAAHKEAAAAAATTHTAGPSPSSKDGQEEWSLSTEVAIQISKGQGYFKLHMFSHAATELEQAIAMAPDCQLARMFLAMTHMHLQQWNDAQRHFQILISLTNYAKWRAIGYNALGCIQAVGMNLDLAEHYFLKAHDADPSFADSLMNLKCCKERNGQLSLRFGSTELIR</sequence>
<feature type="compositionally biased region" description="Basic and acidic residues" evidence="1">
    <location>
        <begin position="81"/>
        <end position="92"/>
    </location>
</feature>
<evidence type="ECO:0000313" key="2">
    <source>
        <dbReference type="EMBL" id="EFM09731.1"/>
    </source>
</evidence>
<dbReference type="EMBL" id="AEDD01000009">
    <property type="protein sequence ID" value="EFM09731.1"/>
    <property type="molecule type" value="Genomic_DNA"/>
</dbReference>
<dbReference type="eggNOG" id="COG0457">
    <property type="taxonomic scope" value="Bacteria"/>
</dbReference>
<gene>
    <name evidence="2" type="ORF">PaecuDRAFT_3234</name>
</gene>
<evidence type="ECO:0000256" key="1">
    <source>
        <dbReference type="SAM" id="MobiDB-lite"/>
    </source>
</evidence>
<evidence type="ECO:0000313" key="3">
    <source>
        <dbReference type="Proteomes" id="UP000005387"/>
    </source>
</evidence>
<name>E0IC45_9BACL</name>
<dbReference type="STRING" id="717606.PaecuDRAFT_3234"/>
<dbReference type="InterPro" id="IPR011990">
    <property type="entry name" value="TPR-like_helical_dom_sf"/>
</dbReference>
<dbReference type="InterPro" id="IPR019734">
    <property type="entry name" value="TPR_rpt"/>
</dbReference>